<keyword evidence="1" id="KW-0472">Membrane</keyword>
<feature type="transmembrane region" description="Helical" evidence="1">
    <location>
        <begin position="180"/>
        <end position="201"/>
    </location>
</feature>
<proteinExistence type="predicted"/>
<evidence type="ECO:0000313" key="3">
    <source>
        <dbReference type="Proteomes" id="UP000727857"/>
    </source>
</evidence>
<feature type="transmembrane region" description="Helical" evidence="1">
    <location>
        <begin position="431"/>
        <end position="452"/>
    </location>
</feature>
<feature type="transmembrane region" description="Helical" evidence="1">
    <location>
        <begin position="248"/>
        <end position="270"/>
    </location>
</feature>
<sequence>MNIKTLLKLEIKNRFSNYSLNSAKSYFKLFTTLVLLAAVVYGVYWVAELFFEMFDKAGIIYEALVMLVSAVFIFMCVAGVSSNIKVLYYKGDNEILMRYPVSGEEVFISKTLFLFINQLLVTAVIVAPFLAAYAKVSGLGVAFYATIPVPIVFLVLITFFLSNILAIPIMQLTNKIRNKFALIIIGLAVLVTVLFAVYMVLFNSMVTFMNDKEFSVFDDAIVEGIGKVCKYLIPMKYFADIMVGEELYIAYPVLIMLTGITLIGTILVIVKLYPKTLLNNVEVEGSAFRHVTRNRRRPIFLTLLHKEFLQVFRSVNYSFQYFVLACAMPVMVYFCNNITIQLGQNQIGEQIALGMSLLVMLIFATVITSFAATSTSREGDNFYHTKVAPVSVHTQLAAKFLMYVIVSALANGVCAIVLFSTKQFDLNTSLWLFAVAESCSIALTLISMRMDINRPYFNLSGEGEVVNNNASTTLSVAAGFAVALVEGILCMLLSYLADIKLAFVLENGYIVEFTAQLMFYVCSGIAAALLLASIFGYLFRLKHAYNKIAK</sequence>
<feature type="transmembrane region" description="Helical" evidence="1">
    <location>
        <begin position="473"/>
        <end position="497"/>
    </location>
</feature>
<evidence type="ECO:0008006" key="4">
    <source>
        <dbReference type="Google" id="ProtNLM"/>
    </source>
</evidence>
<gene>
    <name evidence="2" type="ORF">IAB16_00110</name>
</gene>
<feature type="transmembrane region" description="Helical" evidence="1">
    <location>
        <begin position="319"/>
        <end position="339"/>
    </location>
</feature>
<keyword evidence="1" id="KW-0812">Transmembrane</keyword>
<evidence type="ECO:0000313" key="2">
    <source>
        <dbReference type="EMBL" id="MBO8423414.1"/>
    </source>
</evidence>
<organism evidence="2 3">
    <name type="scientific">Candidatus Stercoripulliclostridium pullicola</name>
    <dbReference type="NCBI Taxonomy" id="2840953"/>
    <lineage>
        <taxon>Bacteria</taxon>
        <taxon>Bacillati</taxon>
        <taxon>Bacillota</taxon>
        <taxon>Clostridia</taxon>
        <taxon>Eubacteriales</taxon>
        <taxon>Candidatus Stercoripulliclostridium</taxon>
    </lineage>
</organism>
<reference evidence="2" key="1">
    <citation type="submission" date="2020-10" db="EMBL/GenBank/DDBJ databases">
        <authorList>
            <person name="Gilroy R."/>
        </authorList>
    </citation>
    <scope>NUCLEOTIDE SEQUENCE</scope>
    <source>
        <strain evidence="2">517</strain>
    </source>
</reference>
<protein>
    <recommendedName>
        <fullName evidence="4">ABC-2 type transport system permease protein</fullName>
    </recommendedName>
</protein>
<feature type="transmembrane region" description="Helical" evidence="1">
    <location>
        <begin position="26"/>
        <end position="47"/>
    </location>
</feature>
<evidence type="ECO:0000256" key="1">
    <source>
        <dbReference type="SAM" id="Phobius"/>
    </source>
</evidence>
<feature type="transmembrane region" description="Helical" evidence="1">
    <location>
        <begin position="59"/>
        <end position="80"/>
    </location>
</feature>
<dbReference type="InterPro" id="IPR031599">
    <property type="entry name" value="ABC_tran_2"/>
</dbReference>
<keyword evidence="1" id="KW-1133">Transmembrane helix</keyword>
<feature type="transmembrane region" description="Helical" evidence="1">
    <location>
        <begin position="351"/>
        <end position="372"/>
    </location>
</feature>
<dbReference type="Pfam" id="PF16949">
    <property type="entry name" value="ABC_tran_2"/>
    <property type="match status" value="1"/>
</dbReference>
<feature type="transmembrane region" description="Helical" evidence="1">
    <location>
        <begin position="142"/>
        <end position="168"/>
    </location>
</feature>
<dbReference type="EMBL" id="JADINF010000003">
    <property type="protein sequence ID" value="MBO8423414.1"/>
    <property type="molecule type" value="Genomic_DNA"/>
</dbReference>
<comment type="caution">
    <text evidence="2">The sequence shown here is derived from an EMBL/GenBank/DDBJ whole genome shotgun (WGS) entry which is preliminary data.</text>
</comment>
<feature type="transmembrane region" description="Helical" evidence="1">
    <location>
        <begin position="517"/>
        <end position="539"/>
    </location>
</feature>
<feature type="transmembrane region" description="Helical" evidence="1">
    <location>
        <begin position="400"/>
        <end position="419"/>
    </location>
</feature>
<name>A0A940IBX2_9FIRM</name>
<dbReference type="Proteomes" id="UP000727857">
    <property type="component" value="Unassembled WGS sequence"/>
</dbReference>
<dbReference type="AlphaFoldDB" id="A0A940IBX2"/>
<feature type="transmembrane region" description="Helical" evidence="1">
    <location>
        <begin position="112"/>
        <end position="136"/>
    </location>
</feature>
<reference evidence="2" key="2">
    <citation type="journal article" date="2021" name="PeerJ">
        <title>Extensive microbial diversity within the chicken gut microbiome revealed by metagenomics and culture.</title>
        <authorList>
            <person name="Gilroy R."/>
            <person name="Ravi A."/>
            <person name="Getino M."/>
            <person name="Pursley I."/>
            <person name="Horton D.L."/>
            <person name="Alikhan N.F."/>
            <person name="Baker D."/>
            <person name="Gharbi K."/>
            <person name="Hall N."/>
            <person name="Watson M."/>
            <person name="Adriaenssens E.M."/>
            <person name="Foster-Nyarko E."/>
            <person name="Jarju S."/>
            <person name="Secka A."/>
            <person name="Antonio M."/>
            <person name="Oren A."/>
            <person name="Chaudhuri R.R."/>
            <person name="La Ragione R."/>
            <person name="Hildebrand F."/>
            <person name="Pallen M.J."/>
        </authorList>
    </citation>
    <scope>NUCLEOTIDE SEQUENCE</scope>
    <source>
        <strain evidence="2">517</strain>
    </source>
</reference>
<accession>A0A940IBX2</accession>